<feature type="compositionally biased region" description="Pro residues" evidence="1">
    <location>
        <begin position="57"/>
        <end position="73"/>
    </location>
</feature>
<dbReference type="eggNOG" id="ENOG502RRXM">
    <property type="taxonomic scope" value="Eukaryota"/>
</dbReference>
<keyword evidence="3" id="KW-1185">Reference proteome</keyword>
<evidence type="ECO:0000313" key="3">
    <source>
        <dbReference type="Proteomes" id="UP000008698"/>
    </source>
</evidence>
<gene>
    <name evidence="2" type="ORF">VDBG_02817</name>
</gene>
<dbReference type="AlphaFoldDB" id="C9SC93"/>
<proteinExistence type="predicted"/>
<protein>
    <submittedName>
        <fullName evidence="2">Uncharacterized protein</fullName>
    </submittedName>
</protein>
<dbReference type="RefSeq" id="XP_003006678.1">
    <property type="nucleotide sequence ID" value="XM_003006632.1"/>
</dbReference>
<evidence type="ECO:0000256" key="1">
    <source>
        <dbReference type="SAM" id="MobiDB-lite"/>
    </source>
</evidence>
<dbReference type="HOGENOM" id="CLU_1877017_0_0_1"/>
<feature type="region of interest" description="Disordered" evidence="1">
    <location>
        <begin position="1"/>
        <end position="136"/>
    </location>
</feature>
<feature type="compositionally biased region" description="Basic and acidic residues" evidence="1">
    <location>
        <begin position="31"/>
        <end position="42"/>
    </location>
</feature>
<dbReference type="GeneID" id="9532820"/>
<feature type="compositionally biased region" description="Polar residues" evidence="1">
    <location>
        <begin position="89"/>
        <end position="102"/>
    </location>
</feature>
<dbReference type="OrthoDB" id="3357271at2759"/>
<evidence type="ECO:0000313" key="2">
    <source>
        <dbReference type="EMBL" id="EEY16708.1"/>
    </source>
</evidence>
<dbReference type="EMBL" id="DS985216">
    <property type="protein sequence ID" value="EEY16708.1"/>
    <property type="molecule type" value="Genomic_DNA"/>
</dbReference>
<dbReference type="KEGG" id="val:VDBG_02817"/>
<feature type="compositionally biased region" description="Low complexity" evidence="1">
    <location>
        <begin position="74"/>
        <end position="88"/>
    </location>
</feature>
<name>C9SC93_VERA1</name>
<reference evidence="3" key="1">
    <citation type="journal article" date="2011" name="PLoS Pathog.">
        <title>Comparative genomics yields insights into niche adaptation of plant vascular wilt pathogens.</title>
        <authorList>
            <person name="Klosterman S.J."/>
            <person name="Subbarao K.V."/>
            <person name="Kang S."/>
            <person name="Veronese P."/>
            <person name="Gold S.E."/>
            <person name="Thomma B.P.H.J."/>
            <person name="Chen Z."/>
            <person name="Henrissat B."/>
            <person name="Lee Y.-H."/>
            <person name="Park J."/>
            <person name="Garcia-Pedrajas M.D."/>
            <person name="Barbara D.J."/>
            <person name="Anchieta A."/>
            <person name="de Jonge R."/>
            <person name="Santhanam P."/>
            <person name="Maruthachalam K."/>
            <person name="Atallah Z."/>
            <person name="Amyotte S.G."/>
            <person name="Paz Z."/>
            <person name="Inderbitzin P."/>
            <person name="Hayes R.J."/>
            <person name="Heiman D.I."/>
            <person name="Young S."/>
            <person name="Zeng Q."/>
            <person name="Engels R."/>
            <person name="Galagan J."/>
            <person name="Cuomo C.A."/>
            <person name="Dobinson K.F."/>
            <person name="Ma L.-J."/>
        </authorList>
    </citation>
    <scope>NUCLEOTIDE SEQUENCE [LARGE SCALE GENOMIC DNA]</scope>
    <source>
        <strain evidence="3">VaMs.102 / ATCC MYA-4576 / FGSC 10136</strain>
    </source>
</reference>
<dbReference type="Proteomes" id="UP000008698">
    <property type="component" value="Unassembled WGS sequence"/>
</dbReference>
<accession>C9SC93</accession>
<sequence length="136" mass="14668">MPDFGSIVKGGWHPEKKGTTFKGQMKGLVGRGDKDKDEERANHVSRPIASLRDPASFAPPPKRTADQPLPPPISRTSTASSAAGGPPSYNDSNRYATQQQQYGAVAEEEDDTPAPPKPYRVDTTGLSTPICRRPPK</sequence>
<organism evidence="3">
    <name type="scientific">Verticillium alfalfae (strain VaMs.102 / ATCC MYA-4576 / FGSC 10136)</name>
    <name type="common">Verticillium wilt of alfalfa</name>
    <name type="synonym">Verticillium albo-atrum</name>
    <dbReference type="NCBI Taxonomy" id="526221"/>
    <lineage>
        <taxon>Eukaryota</taxon>
        <taxon>Fungi</taxon>
        <taxon>Dikarya</taxon>
        <taxon>Ascomycota</taxon>
        <taxon>Pezizomycotina</taxon>
        <taxon>Sordariomycetes</taxon>
        <taxon>Hypocreomycetidae</taxon>
        <taxon>Glomerellales</taxon>
        <taxon>Plectosphaerellaceae</taxon>
        <taxon>Verticillium</taxon>
    </lineage>
</organism>